<dbReference type="InterPro" id="IPR001356">
    <property type="entry name" value="HD"/>
</dbReference>
<dbReference type="InterPro" id="IPR003350">
    <property type="entry name" value="CUT_dom"/>
</dbReference>
<dbReference type="Proteomes" id="UP000614601">
    <property type="component" value="Unassembled WGS sequence"/>
</dbReference>
<evidence type="ECO:0000256" key="3">
    <source>
        <dbReference type="ARBA" id="ARBA00023015"/>
    </source>
</evidence>
<accession>A0A811K6D1</accession>
<organism evidence="14 15">
    <name type="scientific">Bursaphelenchus okinawaensis</name>
    <dbReference type="NCBI Taxonomy" id="465554"/>
    <lineage>
        <taxon>Eukaryota</taxon>
        <taxon>Metazoa</taxon>
        <taxon>Ecdysozoa</taxon>
        <taxon>Nematoda</taxon>
        <taxon>Chromadorea</taxon>
        <taxon>Rhabditida</taxon>
        <taxon>Tylenchina</taxon>
        <taxon>Tylenchomorpha</taxon>
        <taxon>Aphelenchoidea</taxon>
        <taxon>Aphelenchoididae</taxon>
        <taxon>Bursaphelenchus</taxon>
    </lineage>
</organism>
<dbReference type="PROSITE" id="PS51042">
    <property type="entry name" value="CUT"/>
    <property type="match status" value="1"/>
</dbReference>
<dbReference type="Gene3D" id="1.10.10.60">
    <property type="entry name" value="Homeodomain-like"/>
    <property type="match status" value="1"/>
</dbReference>
<proteinExistence type="inferred from homology"/>
<feature type="compositionally biased region" description="Low complexity" evidence="11">
    <location>
        <begin position="204"/>
        <end position="214"/>
    </location>
</feature>
<feature type="region of interest" description="Disordered" evidence="11">
    <location>
        <begin position="71"/>
        <end position="99"/>
    </location>
</feature>
<evidence type="ECO:0000256" key="2">
    <source>
        <dbReference type="ARBA" id="ARBA00008190"/>
    </source>
</evidence>
<keyword evidence="3 10" id="KW-0805">Transcription regulation</keyword>
<evidence type="ECO:0000256" key="8">
    <source>
        <dbReference type="PROSITE-ProRule" id="PRU00108"/>
    </source>
</evidence>
<keyword evidence="7 8" id="KW-0539">Nucleus</keyword>
<keyword evidence="4 8" id="KW-0238">DNA-binding</keyword>
<feature type="domain" description="Homeobox" evidence="12">
    <location>
        <begin position="338"/>
        <end position="398"/>
    </location>
</feature>
<evidence type="ECO:0000256" key="7">
    <source>
        <dbReference type="ARBA" id="ARBA00023242"/>
    </source>
</evidence>
<dbReference type="EMBL" id="CAJFDH010000002">
    <property type="protein sequence ID" value="CAD5211578.1"/>
    <property type="molecule type" value="Genomic_DNA"/>
</dbReference>
<dbReference type="Pfam" id="PF00046">
    <property type="entry name" value="Homeodomain"/>
    <property type="match status" value="1"/>
</dbReference>
<dbReference type="CDD" id="cd00086">
    <property type="entry name" value="homeodomain"/>
    <property type="match status" value="1"/>
</dbReference>
<name>A0A811K6D1_9BILA</name>
<evidence type="ECO:0000256" key="11">
    <source>
        <dbReference type="SAM" id="MobiDB-lite"/>
    </source>
</evidence>
<evidence type="ECO:0000256" key="1">
    <source>
        <dbReference type="ARBA" id="ARBA00004123"/>
    </source>
</evidence>
<feature type="region of interest" description="Disordered" evidence="11">
    <location>
        <begin position="393"/>
        <end position="468"/>
    </location>
</feature>
<dbReference type="Gene3D" id="1.10.260.40">
    <property type="entry name" value="lambda repressor-like DNA-binding domains"/>
    <property type="match status" value="1"/>
</dbReference>
<protein>
    <recommendedName>
        <fullName evidence="10">One cut domain family member</fullName>
    </recommendedName>
</protein>
<dbReference type="Proteomes" id="UP000783686">
    <property type="component" value="Unassembled WGS sequence"/>
</dbReference>
<feature type="DNA-binding region" description="Homeobox" evidence="8">
    <location>
        <begin position="340"/>
        <end position="399"/>
    </location>
</feature>
<evidence type="ECO:0000313" key="15">
    <source>
        <dbReference type="Proteomes" id="UP000614601"/>
    </source>
</evidence>
<dbReference type="InterPro" id="IPR051649">
    <property type="entry name" value="CUT_Homeobox"/>
</dbReference>
<dbReference type="EMBL" id="CAJFCW020000002">
    <property type="protein sequence ID" value="CAG9093826.1"/>
    <property type="molecule type" value="Genomic_DNA"/>
</dbReference>
<evidence type="ECO:0000259" key="12">
    <source>
        <dbReference type="PROSITE" id="PS50071"/>
    </source>
</evidence>
<dbReference type="GO" id="GO:0005634">
    <property type="term" value="C:nucleus"/>
    <property type="evidence" value="ECO:0007669"/>
    <property type="project" value="UniProtKB-SubCell"/>
</dbReference>
<dbReference type="InterPro" id="IPR010982">
    <property type="entry name" value="Lambda_DNA-bd_dom_sf"/>
</dbReference>
<keyword evidence="15" id="KW-1185">Reference proteome</keyword>
<feature type="region of interest" description="Disordered" evidence="11">
    <location>
        <begin position="1"/>
        <end position="25"/>
    </location>
</feature>
<comment type="similarity">
    <text evidence="2 10">Belongs to the CUT homeobox family.</text>
</comment>
<dbReference type="AlphaFoldDB" id="A0A811K6D1"/>
<feature type="compositionally biased region" description="Polar residues" evidence="11">
    <location>
        <begin position="426"/>
        <end position="439"/>
    </location>
</feature>
<evidence type="ECO:0000259" key="13">
    <source>
        <dbReference type="PROSITE" id="PS51042"/>
    </source>
</evidence>
<feature type="compositionally biased region" description="Low complexity" evidence="11">
    <location>
        <begin position="308"/>
        <end position="333"/>
    </location>
</feature>
<reference evidence="14" key="1">
    <citation type="submission" date="2020-09" db="EMBL/GenBank/DDBJ databases">
        <authorList>
            <person name="Kikuchi T."/>
        </authorList>
    </citation>
    <scope>NUCLEOTIDE SEQUENCE</scope>
    <source>
        <strain evidence="14">SH1</strain>
    </source>
</reference>
<dbReference type="SUPFAM" id="SSF46689">
    <property type="entry name" value="Homeodomain-like"/>
    <property type="match status" value="1"/>
</dbReference>
<comment type="caution">
    <text evidence="14">The sequence shown here is derived from an EMBL/GenBank/DDBJ whole genome shotgun (WGS) entry which is preliminary data.</text>
</comment>
<dbReference type="Pfam" id="PF02376">
    <property type="entry name" value="CUT"/>
    <property type="match status" value="1"/>
</dbReference>
<dbReference type="OrthoDB" id="10257567at2759"/>
<dbReference type="PANTHER" id="PTHR14057">
    <property type="entry name" value="TRANSCRIPTION FACTOR ONECUT"/>
    <property type="match status" value="1"/>
</dbReference>
<evidence type="ECO:0000256" key="4">
    <source>
        <dbReference type="ARBA" id="ARBA00023125"/>
    </source>
</evidence>
<gene>
    <name evidence="14" type="ORF">BOKJ2_LOCUS3764</name>
</gene>
<keyword evidence="5 8" id="KW-0371">Homeobox</keyword>
<keyword evidence="6 10" id="KW-0804">Transcription</keyword>
<dbReference type="SUPFAM" id="SSF47413">
    <property type="entry name" value="lambda repressor-like DNA-binding domains"/>
    <property type="match status" value="1"/>
</dbReference>
<dbReference type="SMART" id="SM01109">
    <property type="entry name" value="CUT"/>
    <property type="match status" value="1"/>
</dbReference>
<evidence type="ECO:0000256" key="5">
    <source>
        <dbReference type="ARBA" id="ARBA00023155"/>
    </source>
</evidence>
<feature type="compositionally biased region" description="Basic and acidic residues" evidence="11">
    <location>
        <begin position="440"/>
        <end position="468"/>
    </location>
</feature>
<feature type="region of interest" description="Disordered" evidence="11">
    <location>
        <begin position="308"/>
        <end position="347"/>
    </location>
</feature>
<feature type="region of interest" description="Disordered" evidence="11">
    <location>
        <begin position="165"/>
        <end position="216"/>
    </location>
</feature>
<dbReference type="InterPro" id="IPR009057">
    <property type="entry name" value="Homeodomain-like_sf"/>
</dbReference>
<dbReference type="GO" id="GO:0000978">
    <property type="term" value="F:RNA polymerase II cis-regulatory region sequence-specific DNA binding"/>
    <property type="evidence" value="ECO:0007669"/>
    <property type="project" value="TreeGrafter"/>
</dbReference>
<sequence length="468" mass="52655">MEPSAVSSCPRVNGIHSSSHSERRKDVLLRIDPHIAYGSPNRAEFEELPENFLETVSPQQSNQSNDFHIDVQRTSSSESHAEPRYSNSSSGLLSPTPRDSLVLRNTGLIRPLQYIKEESPQPYNSSECEGVYLQSYDQPLETLDSEDHDPQSPDNSEVATVIVPISGADEGSPGHRFQPLTSKRIRTQTRPRTPPMEPPKRAKTTTYSTSDTSDPLNAEIDDEVYIDTRDLCKRVAYELKQHSIPQAIFAERVLCRSQGTLSDLLRNPKPWNRLKSGRETFRRMYNWIQQPLHIRLAILDMCKGSSSTSGSVSPSFSATPASAKSRSRPTSSSEDMNNSAKRPRLVFTDVQKRTLQAIFKETQRPSREMQQTIADHLKLDMSTVSNFFMNARRRSRNGHNPGDDPTPYQQIKQISPPPPDPDTISKALTSRSLASPSDNSRTEDDKPEKDTVFVKSEYKVKTEAPDDE</sequence>
<dbReference type="FunFam" id="1.10.260.40:FF:000005">
    <property type="entry name" value="One cut domain family member"/>
    <property type="match status" value="1"/>
</dbReference>
<dbReference type="FunFam" id="1.10.10.60:FF:000054">
    <property type="entry name" value="One cut domain family member"/>
    <property type="match status" value="1"/>
</dbReference>
<evidence type="ECO:0000313" key="14">
    <source>
        <dbReference type="EMBL" id="CAD5211578.1"/>
    </source>
</evidence>
<dbReference type="SMART" id="SM00389">
    <property type="entry name" value="HOX"/>
    <property type="match status" value="1"/>
</dbReference>
<feature type="domain" description="CUT" evidence="13">
    <location>
        <begin position="217"/>
        <end position="303"/>
    </location>
</feature>
<dbReference type="PANTHER" id="PTHR14057:SF47">
    <property type="entry name" value="HOMEOBOX PROTEIN ONECUT"/>
    <property type="match status" value="1"/>
</dbReference>
<evidence type="ECO:0000256" key="6">
    <source>
        <dbReference type="ARBA" id="ARBA00023163"/>
    </source>
</evidence>
<dbReference type="PROSITE" id="PS50071">
    <property type="entry name" value="HOMEOBOX_2"/>
    <property type="match status" value="1"/>
</dbReference>
<evidence type="ECO:0000256" key="9">
    <source>
        <dbReference type="RuleBase" id="RU000682"/>
    </source>
</evidence>
<evidence type="ECO:0000256" key="10">
    <source>
        <dbReference type="RuleBase" id="RU361129"/>
    </source>
</evidence>
<comment type="subcellular location">
    <subcellularLocation>
        <location evidence="1 8 9">Nucleus</location>
    </subcellularLocation>
</comment>
<dbReference type="GO" id="GO:0000981">
    <property type="term" value="F:DNA-binding transcription factor activity, RNA polymerase II-specific"/>
    <property type="evidence" value="ECO:0007669"/>
    <property type="project" value="TreeGrafter"/>
</dbReference>